<dbReference type="SMART" id="SM00862">
    <property type="entry name" value="Trans_reg_C"/>
    <property type="match status" value="1"/>
</dbReference>
<dbReference type="PROSITE" id="PS50110">
    <property type="entry name" value="RESPONSE_REGULATORY"/>
    <property type="match status" value="1"/>
</dbReference>
<dbReference type="InterPro" id="IPR039420">
    <property type="entry name" value="WalR-like"/>
</dbReference>
<organism evidence="6 7">
    <name type="scientific">Parasulfitobacter algicola</name>
    <dbReference type="NCBI Taxonomy" id="2614809"/>
    <lineage>
        <taxon>Bacteria</taxon>
        <taxon>Pseudomonadati</taxon>
        <taxon>Pseudomonadota</taxon>
        <taxon>Alphaproteobacteria</taxon>
        <taxon>Rhodobacterales</taxon>
        <taxon>Roseobacteraceae</taxon>
        <taxon>Parasulfitobacter</taxon>
    </lineage>
</organism>
<reference evidence="6 7" key="1">
    <citation type="submission" date="2020-06" db="EMBL/GenBank/DDBJ databases">
        <title>Sulfitobacter algicola sp. nov., isolated from green algae.</title>
        <authorList>
            <person name="Wang C."/>
        </authorList>
    </citation>
    <scope>NUCLEOTIDE SEQUENCE [LARGE SCALE GENOMIC DNA]</scope>
    <source>
        <strain evidence="6 7">1151</strain>
    </source>
</reference>
<evidence type="ECO:0000259" key="4">
    <source>
        <dbReference type="PROSITE" id="PS50110"/>
    </source>
</evidence>
<dbReference type="SMART" id="SM00448">
    <property type="entry name" value="REC"/>
    <property type="match status" value="1"/>
</dbReference>
<dbReference type="PROSITE" id="PS51755">
    <property type="entry name" value="OMPR_PHOB"/>
    <property type="match status" value="1"/>
</dbReference>
<gene>
    <name evidence="6" type="ORF">HRQ87_11400</name>
</gene>
<name>A0ABX2IR92_9RHOB</name>
<evidence type="ECO:0000313" key="7">
    <source>
        <dbReference type="Proteomes" id="UP000777935"/>
    </source>
</evidence>
<sequence length="235" mass="25747">MKPSSSSIPRSSPQPLILIVEDDPEIADILSRYLERSNYRTVTAADGDMALMHAAKLKPDLLLLDLNLPARDGFAVLSALRVDGETPVIVVSAMDDDLDKLSALRIGADDYVTKPFNPNEVVARVAAVLRRGRSAEARTLRLGAITLDLDAHRAAGPNGTIELTPSEFSLLSHLMRHTGRVFSRDDLLDACLGHSEAMDRTVDSHLSNLRRKLADSEAEIWIRTVRGVGYRLDSV</sequence>
<keyword evidence="1 3" id="KW-0238">DNA-binding</keyword>
<proteinExistence type="predicted"/>
<evidence type="ECO:0000256" key="2">
    <source>
        <dbReference type="PROSITE-ProRule" id="PRU00169"/>
    </source>
</evidence>
<dbReference type="Gene3D" id="6.10.250.690">
    <property type="match status" value="1"/>
</dbReference>
<feature type="modified residue" description="4-aspartylphosphate" evidence="2">
    <location>
        <position position="65"/>
    </location>
</feature>
<dbReference type="InterPro" id="IPR001867">
    <property type="entry name" value="OmpR/PhoB-type_DNA-bd"/>
</dbReference>
<evidence type="ECO:0000256" key="1">
    <source>
        <dbReference type="ARBA" id="ARBA00023125"/>
    </source>
</evidence>
<keyword evidence="7" id="KW-1185">Reference proteome</keyword>
<dbReference type="InterPro" id="IPR011006">
    <property type="entry name" value="CheY-like_superfamily"/>
</dbReference>
<feature type="DNA-binding region" description="OmpR/PhoB-type" evidence="3">
    <location>
        <begin position="137"/>
        <end position="234"/>
    </location>
</feature>
<dbReference type="Pfam" id="PF00072">
    <property type="entry name" value="Response_reg"/>
    <property type="match status" value="1"/>
</dbReference>
<dbReference type="Gene3D" id="1.10.10.10">
    <property type="entry name" value="Winged helix-like DNA-binding domain superfamily/Winged helix DNA-binding domain"/>
    <property type="match status" value="1"/>
</dbReference>
<evidence type="ECO:0000256" key="3">
    <source>
        <dbReference type="PROSITE-ProRule" id="PRU01091"/>
    </source>
</evidence>
<dbReference type="SUPFAM" id="SSF52172">
    <property type="entry name" value="CheY-like"/>
    <property type="match status" value="1"/>
</dbReference>
<protein>
    <submittedName>
        <fullName evidence="6">Response regulator transcription factor</fullName>
    </submittedName>
</protein>
<comment type="caution">
    <text evidence="6">The sequence shown here is derived from an EMBL/GenBank/DDBJ whole genome shotgun (WGS) entry which is preliminary data.</text>
</comment>
<dbReference type="InterPro" id="IPR001789">
    <property type="entry name" value="Sig_transdc_resp-reg_receiver"/>
</dbReference>
<dbReference type="EMBL" id="JABUFE010000006">
    <property type="protein sequence ID" value="NSX55409.1"/>
    <property type="molecule type" value="Genomic_DNA"/>
</dbReference>
<dbReference type="RefSeq" id="WP_174138411.1">
    <property type="nucleotide sequence ID" value="NZ_JABUFE010000006.1"/>
</dbReference>
<feature type="domain" description="OmpR/PhoB-type" evidence="5">
    <location>
        <begin position="137"/>
        <end position="234"/>
    </location>
</feature>
<dbReference type="InterPro" id="IPR036388">
    <property type="entry name" value="WH-like_DNA-bd_sf"/>
</dbReference>
<accession>A0ABX2IR92</accession>
<dbReference type="CDD" id="cd00383">
    <property type="entry name" value="trans_reg_C"/>
    <property type="match status" value="1"/>
</dbReference>
<dbReference type="PANTHER" id="PTHR48111">
    <property type="entry name" value="REGULATOR OF RPOS"/>
    <property type="match status" value="1"/>
</dbReference>
<evidence type="ECO:0000259" key="5">
    <source>
        <dbReference type="PROSITE" id="PS51755"/>
    </source>
</evidence>
<dbReference type="Proteomes" id="UP000777935">
    <property type="component" value="Unassembled WGS sequence"/>
</dbReference>
<feature type="domain" description="Response regulatory" evidence="4">
    <location>
        <begin position="16"/>
        <end position="129"/>
    </location>
</feature>
<dbReference type="Pfam" id="PF00486">
    <property type="entry name" value="Trans_reg_C"/>
    <property type="match status" value="1"/>
</dbReference>
<evidence type="ECO:0000313" key="6">
    <source>
        <dbReference type="EMBL" id="NSX55409.1"/>
    </source>
</evidence>
<dbReference type="PANTHER" id="PTHR48111:SF59">
    <property type="entry name" value="TRANSCRIPTIONAL REGULATORY PROTEIN BAER"/>
    <property type="match status" value="1"/>
</dbReference>
<keyword evidence="2" id="KW-0597">Phosphoprotein</keyword>
<dbReference type="Gene3D" id="3.40.50.2300">
    <property type="match status" value="1"/>
</dbReference>